<feature type="signal peptide" evidence="1">
    <location>
        <begin position="1"/>
        <end position="23"/>
    </location>
</feature>
<reference evidence="3" key="1">
    <citation type="submission" date="2019-06" db="EMBL/GenBank/DDBJ databases">
        <title>The complete genome of Emcibacter congregatus ZYLT.</title>
        <authorList>
            <person name="Zhao Z."/>
        </authorList>
    </citation>
    <scope>NUCLEOTIDE SEQUENCE [LARGE SCALE GENOMIC DNA]</scope>
    <source>
        <strain evidence="3">MCCC 1A06723</strain>
    </source>
</reference>
<dbReference type="RefSeq" id="WP_139940185.1">
    <property type="nucleotide sequence ID" value="NZ_JBHSYP010000008.1"/>
</dbReference>
<sequence>MNKLQKSLLGLAAGVFSASPVMALEGDDWWIGGRVKQGFSAAYDLEHQGLASGPSNFLVEMNGNWEPTSNITMKASLWLRGDWYPDIGSDIRQGGIQDFTSPGFTDQFGFNINGAGSGFPEEPFGASAGEIRVLGNFNEDILREFSLKYRDPEGRFSMKIGKFQRGWGQSDGLRLLDVLHAQDLRERFVLRDAVDTRLPSWMMTLDLDFRRMGIAKPFEAIGMKRAALELIFMPEVRHSSFIVNNPTSSSLASGGIFGFPFPNLIDSKSGLGLGFIGVNLADREADKFSFEHPNMGARLKFEALDADWTLNWFYGHQELPVVALQGSDLVIGSALNDVNTSAAVVPLDLATTLGAAHGPGGYLDFLRSLATAPGSVPFPLAPFGCTDPLVGAPDCSLNLNFNLDYTFRKKIVGGSMTKELSWLKLGPKDVSPVMRAEFSYEFDKPFNIARVVTPFGEEETGTTALVIDPSQSIVKRDQWSVMVGFDYFLWLPFWKDQRSSIFTSFQFFNIHTNQPDDLLYQAPYSASGARVHKNHNYMTFLWSVGLMQEKLTLEGLSIWDMDFKGFIHRQRVDFNFFGDKIRPRLEWISFSGNREQGVVGLFRNSDLIEASVTVQF</sequence>
<dbReference type="AlphaFoldDB" id="A0A501PLI8"/>
<keyword evidence="3" id="KW-1185">Reference proteome</keyword>
<protein>
    <recommendedName>
        <fullName evidence="4">DUF1302 domain-containing protein</fullName>
    </recommendedName>
</protein>
<evidence type="ECO:0008006" key="4">
    <source>
        <dbReference type="Google" id="ProtNLM"/>
    </source>
</evidence>
<dbReference type="Proteomes" id="UP000319148">
    <property type="component" value="Unassembled WGS sequence"/>
</dbReference>
<evidence type="ECO:0000256" key="1">
    <source>
        <dbReference type="SAM" id="SignalP"/>
    </source>
</evidence>
<comment type="caution">
    <text evidence="2">The sequence shown here is derived from an EMBL/GenBank/DDBJ whole genome shotgun (WGS) entry which is preliminary data.</text>
</comment>
<feature type="chain" id="PRO_5021452971" description="DUF1302 domain-containing protein" evidence="1">
    <location>
        <begin position="24"/>
        <end position="616"/>
    </location>
</feature>
<gene>
    <name evidence="2" type="ORF">FIV46_07825</name>
</gene>
<evidence type="ECO:0000313" key="3">
    <source>
        <dbReference type="Proteomes" id="UP000319148"/>
    </source>
</evidence>
<evidence type="ECO:0000313" key="2">
    <source>
        <dbReference type="EMBL" id="TPD60626.1"/>
    </source>
</evidence>
<accession>A0A501PLI8</accession>
<name>A0A501PLI8_9PROT</name>
<dbReference type="OrthoDB" id="9763101at2"/>
<dbReference type="EMBL" id="VFIY01000006">
    <property type="protein sequence ID" value="TPD60626.1"/>
    <property type="molecule type" value="Genomic_DNA"/>
</dbReference>
<proteinExistence type="predicted"/>
<organism evidence="2 3">
    <name type="scientific">Emcibacter nanhaiensis</name>
    <dbReference type="NCBI Taxonomy" id="1505037"/>
    <lineage>
        <taxon>Bacteria</taxon>
        <taxon>Pseudomonadati</taxon>
        <taxon>Pseudomonadota</taxon>
        <taxon>Alphaproteobacteria</taxon>
        <taxon>Emcibacterales</taxon>
        <taxon>Emcibacteraceae</taxon>
        <taxon>Emcibacter</taxon>
    </lineage>
</organism>
<keyword evidence="1" id="KW-0732">Signal</keyword>